<dbReference type="EMBL" id="CAJNNV010024949">
    <property type="protein sequence ID" value="CAE8611180.1"/>
    <property type="molecule type" value="Genomic_DNA"/>
</dbReference>
<protein>
    <submittedName>
        <fullName evidence="2">Uncharacterized protein</fullName>
    </submittedName>
</protein>
<evidence type="ECO:0000313" key="3">
    <source>
        <dbReference type="Proteomes" id="UP000654075"/>
    </source>
</evidence>
<comment type="caution">
    <text evidence="2">The sequence shown here is derived from an EMBL/GenBank/DDBJ whole genome shotgun (WGS) entry which is preliminary data.</text>
</comment>
<organism evidence="2 3">
    <name type="scientific">Polarella glacialis</name>
    <name type="common">Dinoflagellate</name>
    <dbReference type="NCBI Taxonomy" id="89957"/>
    <lineage>
        <taxon>Eukaryota</taxon>
        <taxon>Sar</taxon>
        <taxon>Alveolata</taxon>
        <taxon>Dinophyceae</taxon>
        <taxon>Suessiales</taxon>
        <taxon>Suessiaceae</taxon>
        <taxon>Polarella</taxon>
    </lineage>
</organism>
<evidence type="ECO:0000313" key="2">
    <source>
        <dbReference type="EMBL" id="CAE8611180.1"/>
    </source>
</evidence>
<proteinExistence type="predicted"/>
<gene>
    <name evidence="2" type="ORF">PGLA1383_LOCUS28987</name>
</gene>
<feature type="non-terminal residue" evidence="2">
    <location>
        <position position="1"/>
    </location>
</feature>
<feature type="non-terminal residue" evidence="2">
    <location>
        <position position="183"/>
    </location>
</feature>
<sequence>VQEDALSKSIPVPAHHQRQQHKEETIPVPVVLAAAACQQPPQAAFDELVAWLRSLSELDRELLLSYGFCFNTSPVTTLLNVTNEKRILKVCIEGLDPDEKPTDKDTSGEDSEIALAEEPVAIAGRLSKLRTSLAAIKPYVSPKLVTVCRSVRDGYTPRRVWHQIETAVLTFLGGPATFDPNLL</sequence>
<dbReference type="AlphaFoldDB" id="A0A813FD25"/>
<dbReference type="Proteomes" id="UP000654075">
    <property type="component" value="Unassembled WGS sequence"/>
</dbReference>
<name>A0A813FD25_POLGL</name>
<feature type="region of interest" description="Disordered" evidence="1">
    <location>
        <begin position="1"/>
        <end position="22"/>
    </location>
</feature>
<accession>A0A813FD25</accession>
<evidence type="ECO:0000256" key="1">
    <source>
        <dbReference type="SAM" id="MobiDB-lite"/>
    </source>
</evidence>
<dbReference type="OrthoDB" id="420991at2759"/>
<keyword evidence="3" id="KW-1185">Reference proteome</keyword>
<reference evidence="2" key="1">
    <citation type="submission" date="2021-02" db="EMBL/GenBank/DDBJ databases">
        <authorList>
            <person name="Dougan E. K."/>
            <person name="Rhodes N."/>
            <person name="Thang M."/>
            <person name="Chan C."/>
        </authorList>
    </citation>
    <scope>NUCLEOTIDE SEQUENCE</scope>
</reference>